<dbReference type="InterPro" id="IPR027417">
    <property type="entry name" value="P-loop_NTPase"/>
</dbReference>
<dbReference type="Pfam" id="PF13481">
    <property type="entry name" value="AAA_25"/>
    <property type="match status" value="1"/>
</dbReference>
<name>A0ABT3G8X7_9BACT</name>
<dbReference type="SUPFAM" id="SSF52540">
    <property type="entry name" value="P-loop containing nucleoside triphosphate hydrolases"/>
    <property type="match status" value="1"/>
</dbReference>
<dbReference type="Proteomes" id="UP001165653">
    <property type="component" value="Unassembled WGS sequence"/>
</dbReference>
<evidence type="ECO:0000313" key="2">
    <source>
        <dbReference type="Proteomes" id="UP001165653"/>
    </source>
</evidence>
<accession>A0ABT3G8X7</accession>
<proteinExistence type="predicted"/>
<dbReference type="Gene3D" id="3.40.50.300">
    <property type="entry name" value="P-loop containing nucleotide triphosphate hydrolases"/>
    <property type="match status" value="1"/>
</dbReference>
<protein>
    <submittedName>
        <fullName evidence="1">AAA family ATPase</fullName>
    </submittedName>
</protein>
<dbReference type="RefSeq" id="WP_264515205.1">
    <property type="nucleotide sequence ID" value="NZ_JAPDDR010000010.1"/>
</dbReference>
<evidence type="ECO:0000313" key="1">
    <source>
        <dbReference type="EMBL" id="MCW1915650.1"/>
    </source>
</evidence>
<reference evidence="1" key="1">
    <citation type="submission" date="2022-10" db="EMBL/GenBank/DDBJ databases">
        <title>Luteolibacter sp. GHJ8, whole genome shotgun sequencing project.</title>
        <authorList>
            <person name="Zhao G."/>
            <person name="Shen L."/>
        </authorList>
    </citation>
    <scope>NUCLEOTIDE SEQUENCE</scope>
    <source>
        <strain evidence="1">GHJ8</strain>
    </source>
</reference>
<comment type="caution">
    <text evidence="1">The sequence shown here is derived from an EMBL/GenBank/DDBJ whole genome shotgun (WGS) entry which is preliminary data.</text>
</comment>
<sequence>MSFSFNIPYYPGQENAKPITVEALMRGAGRSEEEIAEQLAANAAADAEAEAAIARASQSYAPAPAVAKRQWLQVWTVSDFLNFQPPADFRLMGECHLARGNLTVLGGWPGVGKSRAALGLAIAGARRVPWLGYPVHARFRTLIIQCENGPYRLKEELVEAMRGQEERLEGWVGITPPPTYGLAFQEPGFRQELREKIASFKPGLVIIDPWNRAADGDKQADYRGALDAVFECLPEDPAEKPALLVIHHMRKKSGDAGRKQGRELLHELAGSYQIGSSARCVFALEAASNDVSDDTVVLTCCKNNDGAEGAPSAWFRRNGLFEPNPEFDMAGFLEGAEAGAKGTAVPFASIRKVLAGMAGEPIGKAAARLVNAELCSRSTAYRILKQFPDNIVEDADGKLWWKEEA</sequence>
<organism evidence="1 2">
    <name type="scientific">Luteolibacter rhizosphaerae</name>
    <dbReference type="NCBI Taxonomy" id="2989719"/>
    <lineage>
        <taxon>Bacteria</taxon>
        <taxon>Pseudomonadati</taxon>
        <taxon>Verrucomicrobiota</taxon>
        <taxon>Verrucomicrobiia</taxon>
        <taxon>Verrucomicrobiales</taxon>
        <taxon>Verrucomicrobiaceae</taxon>
        <taxon>Luteolibacter</taxon>
    </lineage>
</organism>
<dbReference type="EMBL" id="JAPDDR010000010">
    <property type="protein sequence ID" value="MCW1915650.1"/>
    <property type="molecule type" value="Genomic_DNA"/>
</dbReference>
<keyword evidence="2" id="KW-1185">Reference proteome</keyword>
<gene>
    <name evidence="1" type="ORF">OJ996_18840</name>
</gene>